<name>A0A2P2Q371_RHIMU</name>
<evidence type="ECO:0000313" key="1">
    <source>
        <dbReference type="EMBL" id="MBX61405.1"/>
    </source>
</evidence>
<organism evidence="1">
    <name type="scientific">Rhizophora mucronata</name>
    <name type="common">Asiatic mangrove</name>
    <dbReference type="NCBI Taxonomy" id="61149"/>
    <lineage>
        <taxon>Eukaryota</taxon>
        <taxon>Viridiplantae</taxon>
        <taxon>Streptophyta</taxon>
        <taxon>Embryophyta</taxon>
        <taxon>Tracheophyta</taxon>
        <taxon>Spermatophyta</taxon>
        <taxon>Magnoliopsida</taxon>
        <taxon>eudicotyledons</taxon>
        <taxon>Gunneridae</taxon>
        <taxon>Pentapetalae</taxon>
        <taxon>rosids</taxon>
        <taxon>fabids</taxon>
        <taxon>Malpighiales</taxon>
        <taxon>Rhizophoraceae</taxon>
        <taxon>Rhizophora</taxon>
    </lineage>
</organism>
<accession>A0A2P2Q371</accession>
<proteinExistence type="predicted"/>
<dbReference type="AlphaFoldDB" id="A0A2P2Q371"/>
<reference evidence="1" key="1">
    <citation type="submission" date="2018-02" db="EMBL/GenBank/DDBJ databases">
        <title>Rhizophora mucronata_Transcriptome.</title>
        <authorList>
            <person name="Meera S.P."/>
            <person name="Sreeshan A."/>
            <person name="Augustine A."/>
        </authorList>
    </citation>
    <scope>NUCLEOTIDE SEQUENCE</scope>
    <source>
        <tissue evidence="1">Leaf</tissue>
    </source>
</reference>
<protein>
    <submittedName>
        <fullName evidence="1">Uncharacterized protein</fullName>
    </submittedName>
</protein>
<dbReference type="EMBL" id="GGEC01080921">
    <property type="protein sequence ID" value="MBX61405.1"/>
    <property type="molecule type" value="Transcribed_RNA"/>
</dbReference>
<sequence length="30" mass="3370">MIKKSLPSKKVSHFKLVQALIGCREINSLT</sequence>